<dbReference type="Proteomes" id="UP000094112">
    <property type="component" value="Unassembled WGS sequence"/>
</dbReference>
<keyword evidence="3" id="KW-1185">Reference proteome</keyword>
<dbReference type="Pfam" id="PF05821">
    <property type="entry name" value="NDUF_B8"/>
    <property type="match status" value="1"/>
</dbReference>
<dbReference type="STRING" id="683960.A0A1E3P7R8"/>
<evidence type="ECO:0000313" key="2">
    <source>
        <dbReference type="EMBL" id="ODQ61453.1"/>
    </source>
</evidence>
<feature type="transmembrane region" description="Helical" evidence="1">
    <location>
        <begin position="108"/>
        <end position="127"/>
    </location>
</feature>
<name>A0A1E3P7R8_WICAA</name>
<dbReference type="PANTHER" id="PTHR12840">
    <property type="entry name" value="NADH-UBIQUINONE OXIDOREDUCTASE ASHI SUBUNIT"/>
    <property type="match status" value="1"/>
</dbReference>
<gene>
    <name evidence="2" type="ORF">WICANDRAFT_28165</name>
</gene>
<evidence type="ECO:0000313" key="3">
    <source>
        <dbReference type="Proteomes" id="UP000094112"/>
    </source>
</evidence>
<proteinExistence type="predicted"/>
<dbReference type="InterPro" id="IPR008699">
    <property type="entry name" value="NDUFB8"/>
</dbReference>
<accession>A0A1E3P7R8</accession>
<dbReference type="EMBL" id="KV454209">
    <property type="protein sequence ID" value="ODQ61453.1"/>
    <property type="molecule type" value="Genomic_DNA"/>
</dbReference>
<keyword evidence="1" id="KW-0812">Transmembrane</keyword>
<sequence>MLRINPALRLRPVSILSKRALTTTRFNLQTKIALNEDPTPKIEPQDEIPTSYPDVKPELYYNRDPYGDWDDVQNRRNINEPLHEDEDVLNLWSPEYYQYVSDGEAFKLVSYFFLGVAGIFGVCYTFFYPKRIAVPRNYPHDGLSKALGARNSEEAELLGARVDKTAY</sequence>
<evidence type="ECO:0008006" key="4">
    <source>
        <dbReference type="Google" id="ProtNLM"/>
    </source>
</evidence>
<keyword evidence="1" id="KW-0472">Membrane</keyword>
<keyword evidence="1" id="KW-1133">Transmembrane helix</keyword>
<protein>
    <recommendedName>
        <fullName evidence="4">NADH dehydrogenase [ubiquinone] 1 beta subcomplex subunit 8, mitochondrial</fullName>
    </recommendedName>
</protein>
<dbReference type="GeneID" id="30198701"/>
<dbReference type="GO" id="GO:0005739">
    <property type="term" value="C:mitochondrion"/>
    <property type="evidence" value="ECO:0007669"/>
    <property type="project" value="InterPro"/>
</dbReference>
<dbReference type="PANTHER" id="PTHR12840:SF1">
    <property type="entry name" value="NADH DEHYDROGENASE [UBIQUINONE] 1 BETA SUBCOMPLEX SUBUNIT 8, MITOCHONDRIAL"/>
    <property type="match status" value="1"/>
</dbReference>
<dbReference type="RefSeq" id="XP_019040660.1">
    <property type="nucleotide sequence ID" value="XM_019181455.1"/>
</dbReference>
<organism evidence="2 3">
    <name type="scientific">Wickerhamomyces anomalus (strain ATCC 58044 / CBS 1984 / NCYC 433 / NRRL Y-366-8)</name>
    <name type="common">Yeast</name>
    <name type="synonym">Hansenula anomala</name>
    <dbReference type="NCBI Taxonomy" id="683960"/>
    <lineage>
        <taxon>Eukaryota</taxon>
        <taxon>Fungi</taxon>
        <taxon>Dikarya</taxon>
        <taxon>Ascomycota</taxon>
        <taxon>Saccharomycotina</taxon>
        <taxon>Saccharomycetes</taxon>
        <taxon>Phaffomycetales</taxon>
        <taxon>Wickerhamomycetaceae</taxon>
        <taxon>Wickerhamomyces</taxon>
    </lineage>
</organism>
<dbReference type="OrthoDB" id="2014058at2759"/>
<dbReference type="AlphaFoldDB" id="A0A1E3P7R8"/>
<evidence type="ECO:0000256" key="1">
    <source>
        <dbReference type="SAM" id="Phobius"/>
    </source>
</evidence>
<reference evidence="2 3" key="1">
    <citation type="journal article" date="2016" name="Proc. Natl. Acad. Sci. U.S.A.">
        <title>Comparative genomics of biotechnologically important yeasts.</title>
        <authorList>
            <person name="Riley R."/>
            <person name="Haridas S."/>
            <person name="Wolfe K.H."/>
            <person name="Lopes M.R."/>
            <person name="Hittinger C.T."/>
            <person name="Goeker M."/>
            <person name="Salamov A.A."/>
            <person name="Wisecaver J.H."/>
            <person name="Long T.M."/>
            <person name="Calvey C.H."/>
            <person name="Aerts A.L."/>
            <person name="Barry K.W."/>
            <person name="Choi C."/>
            <person name="Clum A."/>
            <person name="Coughlan A.Y."/>
            <person name="Deshpande S."/>
            <person name="Douglass A.P."/>
            <person name="Hanson S.J."/>
            <person name="Klenk H.-P."/>
            <person name="LaButti K.M."/>
            <person name="Lapidus A."/>
            <person name="Lindquist E.A."/>
            <person name="Lipzen A.M."/>
            <person name="Meier-Kolthoff J.P."/>
            <person name="Ohm R.A."/>
            <person name="Otillar R.P."/>
            <person name="Pangilinan J.L."/>
            <person name="Peng Y."/>
            <person name="Rokas A."/>
            <person name="Rosa C.A."/>
            <person name="Scheuner C."/>
            <person name="Sibirny A.A."/>
            <person name="Slot J.C."/>
            <person name="Stielow J.B."/>
            <person name="Sun H."/>
            <person name="Kurtzman C.P."/>
            <person name="Blackwell M."/>
            <person name="Grigoriev I.V."/>
            <person name="Jeffries T.W."/>
        </authorList>
    </citation>
    <scope>NUCLEOTIDE SEQUENCE [LARGE SCALE GENOMIC DNA]</scope>
    <source>
        <strain evidence="3">ATCC 58044 / CBS 1984 / NCYC 433 / NRRL Y-366-8</strain>
    </source>
</reference>